<keyword evidence="1" id="KW-0732">Signal</keyword>
<dbReference type="PANTHER" id="PTHR39327">
    <property type="match status" value="1"/>
</dbReference>
<reference evidence="2" key="1">
    <citation type="submission" date="2016-07" db="EMBL/GenBank/DDBJ databases">
        <title>Microvirga ossetica sp. nov. a new species of rhizobia isolated from root nodules of the legume species Vicia alpestris Steven originated from North Ossetia region in the Caucasus.</title>
        <authorList>
            <person name="Safronova V.I."/>
            <person name="Kuznetsova I.G."/>
            <person name="Sazanova A.L."/>
            <person name="Belimov A."/>
            <person name="Andronov E."/>
            <person name="Osledkin Y.S."/>
            <person name="Onishchuk O.P."/>
            <person name="Kurchak O.N."/>
            <person name="Shaposhnikov A.I."/>
            <person name="Willems A."/>
            <person name="Tikhonovich I.A."/>
        </authorList>
    </citation>
    <scope>NUCLEOTIDE SEQUENCE [LARGE SCALE GENOMIC DNA]</scope>
    <source>
        <strain evidence="2">V5/3M</strain>
    </source>
</reference>
<dbReference type="PANTHER" id="PTHR39327:SF1">
    <property type="entry name" value="BLR5470 PROTEIN"/>
    <property type="match status" value="1"/>
</dbReference>
<dbReference type="EMBL" id="CP016616">
    <property type="protein sequence ID" value="ANY80462.1"/>
    <property type="molecule type" value="Genomic_DNA"/>
</dbReference>
<sequence length="198" mass="22156">MGRRLWIVLASLLAAMSSANAGPNLFRDNEAPPLAGWVEFCNQTPDECVVDESQPEVFPLTEELAVLLTSVNLTVNRALIPVTDHNHWGLLDLWGYPTDGMGDCEDYQLLKRKMLREAGLPHRALRMTVVIDENGEGHAVLTVRTDRGDLILDNKTDEVLEWFKTGYRYIKRESAEATGWVYLTLEPAGTVLTSSNDK</sequence>
<dbReference type="Pfam" id="PF06035">
    <property type="entry name" value="Peptidase_C93"/>
    <property type="match status" value="1"/>
</dbReference>
<organism evidence="2">
    <name type="scientific">Microvirga ossetica</name>
    <dbReference type="NCBI Taxonomy" id="1882682"/>
    <lineage>
        <taxon>Bacteria</taxon>
        <taxon>Pseudomonadati</taxon>
        <taxon>Pseudomonadota</taxon>
        <taxon>Alphaproteobacteria</taxon>
        <taxon>Hyphomicrobiales</taxon>
        <taxon>Methylobacteriaceae</taxon>
        <taxon>Microvirga</taxon>
    </lineage>
</organism>
<dbReference type="OrthoDB" id="7206808at2"/>
<evidence type="ECO:0008006" key="3">
    <source>
        <dbReference type="Google" id="ProtNLM"/>
    </source>
</evidence>
<feature type="signal peptide" evidence="1">
    <location>
        <begin position="1"/>
        <end position="21"/>
    </location>
</feature>
<feature type="chain" id="PRO_5008536216" description="Transglutaminase" evidence="1">
    <location>
        <begin position="22"/>
        <end position="198"/>
    </location>
</feature>
<name>A0A1B2EKX0_9HYPH</name>
<dbReference type="KEGG" id="moc:BB934_21325"/>
<accession>A0A1B2EKX0</accession>
<dbReference type="Gene3D" id="3.10.620.30">
    <property type="match status" value="1"/>
</dbReference>
<protein>
    <recommendedName>
        <fullName evidence="3">Transglutaminase</fullName>
    </recommendedName>
</protein>
<proteinExistence type="predicted"/>
<dbReference type="RefSeq" id="WP_099511458.1">
    <property type="nucleotide sequence ID" value="NZ_CP016616.1"/>
</dbReference>
<dbReference type="InterPro" id="IPR010319">
    <property type="entry name" value="Transglutaminase-like_Cys_pept"/>
</dbReference>
<gene>
    <name evidence="2" type="ORF">BB934_21325</name>
</gene>
<dbReference type="AlphaFoldDB" id="A0A1B2EKX0"/>
<evidence type="ECO:0000313" key="2">
    <source>
        <dbReference type="EMBL" id="ANY80462.1"/>
    </source>
</evidence>
<evidence type="ECO:0000256" key="1">
    <source>
        <dbReference type="SAM" id="SignalP"/>
    </source>
</evidence>